<reference evidence="2 3" key="1">
    <citation type="submission" date="2021-02" db="EMBL/GenBank/DDBJ databases">
        <title>Alicyclobacillus curvatus sp. nov. and Alicyclobacillus mengziensis sp. nov., two acidophilic bacteria isolated from acid mine drainage.</title>
        <authorList>
            <person name="Huang Y."/>
        </authorList>
    </citation>
    <scope>NUCLEOTIDE SEQUENCE [LARGE SCALE GENOMIC DNA]</scope>
    <source>
        <strain evidence="2 3">S30H14</strain>
    </source>
</reference>
<accession>A0A9X7W1Y1</accession>
<organism evidence="2 3">
    <name type="scientific">Alicyclobacillus mengziensis</name>
    <dbReference type="NCBI Taxonomy" id="2931921"/>
    <lineage>
        <taxon>Bacteria</taxon>
        <taxon>Bacillati</taxon>
        <taxon>Bacillota</taxon>
        <taxon>Bacilli</taxon>
        <taxon>Bacillales</taxon>
        <taxon>Alicyclobacillaceae</taxon>
        <taxon>Alicyclobacillus</taxon>
    </lineage>
</organism>
<dbReference type="InterPro" id="IPR007804">
    <property type="entry name" value="GvpG"/>
</dbReference>
<name>A0A9X7W1Y1_9BACL</name>
<feature type="transmembrane region" description="Helical" evidence="1">
    <location>
        <begin position="15"/>
        <end position="36"/>
    </location>
</feature>
<keyword evidence="1" id="KW-0472">Membrane</keyword>
<dbReference type="KEGG" id="afx:JZ786_06990"/>
<evidence type="ECO:0000313" key="2">
    <source>
        <dbReference type="EMBL" id="QSO48702.1"/>
    </source>
</evidence>
<keyword evidence="3" id="KW-1185">Reference proteome</keyword>
<sequence>MMNGNGMMGFGAMSIYWIFRTLLVMAGVLLVVWVIFRVIRRAGSRHHDVSSTDPAVRLLRERYARGEIDQEEYMRRLENLTD</sequence>
<proteinExistence type="predicted"/>
<keyword evidence="1" id="KW-1133">Transmembrane helix</keyword>
<dbReference type="EMBL" id="CP071182">
    <property type="protein sequence ID" value="QSO48702.1"/>
    <property type="molecule type" value="Genomic_DNA"/>
</dbReference>
<keyword evidence="1" id="KW-0812">Transmembrane</keyword>
<gene>
    <name evidence="2" type="ORF">JZ786_06990</name>
</gene>
<dbReference type="AlphaFoldDB" id="A0A9X7W1Y1"/>
<protein>
    <submittedName>
        <fullName evidence="2">SHOCT domain-containing protein</fullName>
    </submittedName>
</protein>
<evidence type="ECO:0000256" key="1">
    <source>
        <dbReference type="SAM" id="Phobius"/>
    </source>
</evidence>
<dbReference type="Proteomes" id="UP000663505">
    <property type="component" value="Chromosome"/>
</dbReference>
<dbReference type="Pfam" id="PF05120">
    <property type="entry name" value="GvpG"/>
    <property type="match status" value="1"/>
</dbReference>
<evidence type="ECO:0000313" key="3">
    <source>
        <dbReference type="Proteomes" id="UP000663505"/>
    </source>
</evidence>